<dbReference type="AlphaFoldDB" id="A0A9P8CPV1"/>
<feature type="domain" description="Zn(2)-C6 fungal-type" evidence="6">
    <location>
        <begin position="32"/>
        <end position="63"/>
    </location>
</feature>
<evidence type="ECO:0000259" key="6">
    <source>
        <dbReference type="PROSITE" id="PS50048"/>
    </source>
</evidence>
<dbReference type="InterPro" id="IPR036864">
    <property type="entry name" value="Zn2-C6_fun-type_DNA-bd_sf"/>
</dbReference>
<dbReference type="Pfam" id="PF04082">
    <property type="entry name" value="Fungal_trans"/>
    <property type="match status" value="1"/>
</dbReference>
<dbReference type="SMART" id="SM00906">
    <property type="entry name" value="Fungal_trans"/>
    <property type="match status" value="1"/>
</dbReference>
<protein>
    <submittedName>
        <fullName evidence="7">Fungal-specific transcription factor domain-containing protein</fullName>
    </submittedName>
</protein>
<dbReference type="CDD" id="cd00067">
    <property type="entry name" value="GAL4"/>
    <property type="match status" value="1"/>
</dbReference>
<gene>
    <name evidence="7" type="ORF">F5Z01DRAFT_80352</name>
</gene>
<dbReference type="RefSeq" id="XP_046118501.1">
    <property type="nucleotide sequence ID" value="XM_046267144.1"/>
</dbReference>
<evidence type="ECO:0000256" key="1">
    <source>
        <dbReference type="ARBA" id="ARBA00004123"/>
    </source>
</evidence>
<keyword evidence="4" id="KW-0175">Coiled coil</keyword>
<comment type="caution">
    <text evidence="7">The sequence shown here is derived from an EMBL/GenBank/DDBJ whole genome shotgun (WGS) entry which is preliminary data.</text>
</comment>
<dbReference type="GO" id="GO:0000981">
    <property type="term" value="F:DNA-binding transcription factor activity, RNA polymerase II-specific"/>
    <property type="evidence" value="ECO:0007669"/>
    <property type="project" value="InterPro"/>
</dbReference>
<dbReference type="OrthoDB" id="4934715at2759"/>
<evidence type="ECO:0000313" key="8">
    <source>
        <dbReference type="Proteomes" id="UP000887229"/>
    </source>
</evidence>
<sequence length="699" mass="78471">MSDMPDPGLSQFTTVFRASQSRRIKRNRQPVSCTACQKRKSRCDRRQPCAACEKRGDGPGCHFGPAASAAAAAAANLGSNRTEVQNRLSKLEALVKQLAEEQTAARNGTHVQDGNVDVQPSRTEDAARLEYRGPTSWTSVVDNIHDIQSALEAEDNDQGPESDVLDVTDIVCGSSRTTMDEILRVLPPRTDVDKLSSAYLNAKFMSIPFIHPGQFRRQYDKFWADPASMSMCWISILFSIMSCGIKIALVKTISLSSGGPESQDALLYMNMAAKCLVTGQYLKGSPHSVEALITHVHSRHIHGQDSDATLWTMFGTVVRMAQRHGYHREAHKVSAKITPFEAEMRRRVWFTIMSYDLLWSIQQGMPPMIHEDTCDTALPLNLADEDFDEDSMALVPRPATEPLPILAYITKYRLMHILRPIVRHALDIKRETAADAAALGTALDKWHESVPACLKYRPIRESSFTDASHTIYHRNMLEMTYHTSRCVLMRSFLSSRSQSSIYTHALAICRTSALQLIDMQVDVHRETQPGGRLYEDRFMVSSLSLFSFLIAAMILVLELHDCDQMPQEERAHRTQVLRSAQTMWETRSDTSADAAHVNRILKAMLRRVDSQDWQSGSDTLGETTPAQEEVPEKASESNPWSDGVLPTDPHGFLEGSVEFDAMLPMESFFNDVEGLDWNSIDSYLRYDPMENLTMGETFP</sequence>
<evidence type="ECO:0000256" key="5">
    <source>
        <dbReference type="SAM" id="MobiDB-lite"/>
    </source>
</evidence>
<keyword evidence="2" id="KW-0479">Metal-binding</keyword>
<dbReference type="InterPro" id="IPR007219">
    <property type="entry name" value="XnlR_reg_dom"/>
</dbReference>
<dbReference type="GeneID" id="70298047"/>
<dbReference type="PANTHER" id="PTHR31001:SF49">
    <property type="entry name" value="ZN(II)2CYS6 TRANSCRIPTION FACTOR (EUROFUNG)"/>
    <property type="match status" value="1"/>
</dbReference>
<dbReference type="Proteomes" id="UP000887229">
    <property type="component" value="Unassembled WGS sequence"/>
</dbReference>
<organism evidence="7 8">
    <name type="scientific">Emericellopsis atlantica</name>
    <dbReference type="NCBI Taxonomy" id="2614577"/>
    <lineage>
        <taxon>Eukaryota</taxon>
        <taxon>Fungi</taxon>
        <taxon>Dikarya</taxon>
        <taxon>Ascomycota</taxon>
        <taxon>Pezizomycotina</taxon>
        <taxon>Sordariomycetes</taxon>
        <taxon>Hypocreomycetidae</taxon>
        <taxon>Hypocreales</taxon>
        <taxon>Bionectriaceae</taxon>
        <taxon>Emericellopsis</taxon>
    </lineage>
</organism>
<proteinExistence type="predicted"/>
<dbReference type="SUPFAM" id="SSF57701">
    <property type="entry name" value="Zn2/Cys6 DNA-binding domain"/>
    <property type="match status" value="1"/>
</dbReference>
<dbReference type="GO" id="GO:0008270">
    <property type="term" value="F:zinc ion binding"/>
    <property type="evidence" value="ECO:0007669"/>
    <property type="project" value="InterPro"/>
</dbReference>
<feature type="coiled-coil region" evidence="4">
    <location>
        <begin position="74"/>
        <end position="101"/>
    </location>
</feature>
<dbReference type="Pfam" id="PF00172">
    <property type="entry name" value="Zn_clus"/>
    <property type="match status" value="1"/>
</dbReference>
<dbReference type="EMBL" id="MU251253">
    <property type="protein sequence ID" value="KAG9254577.1"/>
    <property type="molecule type" value="Genomic_DNA"/>
</dbReference>
<dbReference type="PROSITE" id="PS50048">
    <property type="entry name" value="ZN2_CY6_FUNGAL_2"/>
    <property type="match status" value="1"/>
</dbReference>
<dbReference type="GO" id="GO:0006351">
    <property type="term" value="P:DNA-templated transcription"/>
    <property type="evidence" value="ECO:0007669"/>
    <property type="project" value="InterPro"/>
</dbReference>
<feature type="compositionally biased region" description="Polar residues" evidence="5">
    <location>
        <begin position="612"/>
        <end position="626"/>
    </location>
</feature>
<keyword evidence="3" id="KW-0539">Nucleus</keyword>
<reference evidence="7" key="1">
    <citation type="journal article" date="2021" name="IMA Fungus">
        <title>Genomic characterization of three marine fungi, including Emericellopsis atlantica sp. nov. with signatures of a generalist lifestyle and marine biomass degradation.</title>
        <authorList>
            <person name="Hagestad O.C."/>
            <person name="Hou L."/>
            <person name="Andersen J.H."/>
            <person name="Hansen E.H."/>
            <person name="Altermark B."/>
            <person name="Li C."/>
            <person name="Kuhnert E."/>
            <person name="Cox R.J."/>
            <person name="Crous P.W."/>
            <person name="Spatafora J.W."/>
            <person name="Lail K."/>
            <person name="Amirebrahimi M."/>
            <person name="Lipzen A."/>
            <person name="Pangilinan J."/>
            <person name="Andreopoulos W."/>
            <person name="Hayes R.D."/>
            <person name="Ng V."/>
            <person name="Grigoriev I.V."/>
            <person name="Jackson S.A."/>
            <person name="Sutton T.D.S."/>
            <person name="Dobson A.D.W."/>
            <person name="Rama T."/>
        </authorList>
    </citation>
    <scope>NUCLEOTIDE SEQUENCE</scope>
    <source>
        <strain evidence="7">TS7</strain>
    </source>
</reference>
<evidence type="ECO:0000256" key="2">
    <source>
        <dbReference type="ARBA" id="ARBA00022723"/>
    </source>
</evidence>
<dbReference type="InterPro" id="IPR050613">
    <property type="entry name" value="Sec_Metabolite_Reg"/>
</dbReference>
<dbReference type="CDD" id="cd12148">
    <property type="entry name" value="fungal_TF_MHR"/>
    <property type="match status" value="1"/>
</dbReference>
<dbReference type="SMART" id="SM00066">
    <property type="entry name" value="GAL4"/>
    <property type="match status" value="1"/>
</dbReference>
<evidence type="ECO:0000256" key="4">
    <source>
        <dbReference type="SAM" id="Coils"/>
    </source>
</evidence>
<dbReference type="GO" id="GO:0003677">
    <property type="term" value="F:DNA binding"/>
    <property type="evidence" value="ECO:0007669"/>
    <property type="project" value="InterPro"/>
</dbReference>
<dbReference type="Gene3D" id="4.10.240.10">
    <property type="entry name" value="Zn(2)-C6 fungal-type DNA-binding domain"/>
    <property type="match status" value="1"/>
</dbReference>
<dbReference type="InterPro" id="IPR001138">
    <property type="entry name" value="Zn2Cys6_DnaBD"/>
</dbReference>
<evidence type="ECO:0000256" key="3">
    <source>
        <dbReference type="ARBA" id="ARBA00023242"/>
    </source>
</evidence>
<accession>A0A9P8CPV1</accession>
<name>A0A9P8CPV1_9HYPO</name>
<dbReference type="PANTHER" id="PTHR31001">
    <property type="entry name" value="UNCHARACTERIZED TRANSCRIPTIONAL REGULATORY PROTEIN"/>
    <property type="match status" value="1"/>
</dbReference>
<feature type="region of interest" description="Disordered" evidence="5">
    <location>
        <begin position="612"/>
        <end position="647"/>
    </location>
</feature>
<dbReference type="GO" id="GO:0005634">
    <property type="term" value="C:nucleus"/>
    <property type="evidence" value="ECO:0007669"/>
    <property type="project" value="UniProtKB-SubCell"/>
</dbReference>
<keyword evidence="8" id="KW-1185">Reference proteome</keyword>
<comment type="subcellular location">
    <subcellularLocation>
        <location evidence="1">Nucleus</location>
    </subcellularLocation>
</comment>
<evidence type="ECO:0000313" key="7">
    <source>
        <dbReference type="EMBL" id="KAG9254577.1"/>
    </source>
</evidence>